<dbReference type="GO" id="GO:0016757">
    <property type="term" value="F:glycosyltransferase activity"/>
    <property type="evidence" value="ECO:0007669"/>
    <property type="project" value="InterPro"/>
</dbReference>
<dbReference type="FunFam" id="3.40.50.2000:FF:000119">
    <property type="entry name" value="Glycosyl transferase group 1"/>
    <property type="match status" value="1"/>
</dbReference>
<accession>A0A0G0T9R3</accession>
<dbReference type="Pfam" id="PF00534">
    <property type="entry name" value="Glycos_transf_1"/>
    <property type="match status" value="1"/>
</dbReference>
<evidence type="ECO:0000313" key="4">
    <source>
        <dbReference type="EMBL" id="KKR71556.1"/>
    </source>
</evidence>
<name>A0A0G0T9R3_9BACT</name>
<dbReference type="GO" id="GO:0009103">
    <property type="term" value="P:lipopolysaccharide biosynthetic process"/>
    <property type="evidence" value="ECO:0007669"/>
    <property type="project" value="TreeGrafter"/>
</dbReference>
<evidence type="ECO:0000259" key="2">
    <source>
        <dbReference type="Pfam" id="PF00534"/>
    </source>
</evidence>
<dbReference type="Pfam" id="PF13439">
    <property type="entry name" value="Glyco_transf_4"/>
    <property type="match status" value="1"/>
</dbReference>
<evidence type="ECO:0000313" key="5">
    <source>
        <dbReference type="Proteomes" id="UP000034664"/>
    </source>
</evidence>
<sequence length="379" mass="43198">MLIAVDGYEASADNRVGVGRFEVELLKGLYSVDEKNSYRIYTPRAPKPDLPRTSKHWKYRIASFNRLWSQAALPFYTMIDRPKPDVFFSPVHYAPRFITIPLVLGIMDLSFLFFPDMFRSRDLFKLKQWTMYSVKKAKRIIAISQSTKNDILKKYYISPDKVTVIYPGITNYELRIKKLKTTYSKIAQKYGIVGDYILYVGTLQPRKNIVRLIEAFHLVSKRQTANGKRLLQLVIVGKKGWLYDTIFAKVKDLGIEDRVIFTGFVPDEELPVLYAHATCFCLVSLYEGFGFPVLEAMKEGTPVVASNVSSLPELVADAGILVNPEDVTDIAHGIIDVLKMKDEDRMKLITRGKKQAAKFTWGKTARETLNVLEEVGNEG</sequence>
<evidence type="ECO:0000259" key="3">
    <source>
        <dbReference type="Pfam" id="PF13439"/>
    </source>
</evidence>
<proteinExistence type="predicted"/>
<dbReference type="InterPro" id="IPR028098">
    <property type="entry name" value="Glyco_trans_4-like_N"/>
</dbReference>
<dbReference type="InterPro" id="IPR001296">
    <property type="entry name" value="Glyco_trans_1"/>
</dbReference>
<dbReference type="PANTHER" id="PTHR46401:SF2">
    <property type="entry name" value="GLYCOSYLTRANSFERASE WBBK-RELATED"/>
    <property type="match status" value="1"/>
</dbReference>
<gene>
    <name evidence="4" type="ORF">UU14_C0025G0023</name>
</gene>
<feature type="domain" description="Glycosyltransferase subfamily 4-like N-terminal" evidence="3">
    <location>
        <begin position="17"/>
        <end position="169"/>
    </location>
</feature>
<evidence type="ECO:0000256" key="1">
    <source>
        <dbReference type="ARBA" id="ARBA00022679"/>
    </source>
</evidence>
<organism evidence="4 5">
    <name type="scientific">Candidatus Roizmanbacteria bacterium GW2011_GWB1_40_7</name>
    <dbReference type="NCBI Taxonomy" id="1618482"/>
    <lineage>
        <taxon>Bacteria</taxon>
        <taxon>Candidatus Roizmaniibacteriota</taxon>
    </lineage>
</organism>
<keyword evidence="1 4" id="KW-0808">Transferase</keyword>
<comment type="caution">
    <text evidence="4">The sequence shown here is derived from an EMBL/GenBank/DDBJ whole genome shotgun (WGS) entry which is preliminary data.</text>
</comment>
<dbReference type="Gene3D" id="3.40.50.2000">
    <property type="entry name" value="Glycogen Phosphorylase B"/>
    <property type="match status" value="2"/>
</dbReference>
<dbReference type="SUPFAM" id="SSF53756">
    <property type="entry name" value="UDP-Glycosyltransferase/glycogen phosphorylase"/>
    <property type="match status" value="1"/>
</dbReference>
<protein>
    <submittedName>
        <fullName evidence="4">Glycosyl transferase group 1</fullName>
    </submittedName>
</protein>
<dbReference type="CDD" id="cd03809">
    <property type="entry name" value="GT4_MtfB-like"/>
    <property type="match status" value="1"/>
</dbReference>
<dbReference type="EMBL" id="LBZM01000025">
    <property type="protein sequence ID" value="KKR71556.1"/>
    <property type="molecule type" value="Genomic_DNA"/>
</dbReference>
<feature type="domain" description="Glycosyl transferase family 1" evidence="2">
    <location>
        <begin position="195"/>
        <end position="355"/>
    </location>
</feature>
<dbReference type="PANTHER" id="PTHR46401">
    <property type="entry name" value="GLYCOSYLTRANSFERASE WBBK-RELATED"/>
    <property type="match status" value="1"/>
</dbReference>
<dbReference type="Proteomes" id="UP000034664">
    <property type="component" value="Unassembled WGS sequence"/>
</dbReference>
<dbReference type="AlphaFoldDB" id="A0A0G0T9R3"/>
<reference evidence="4 5" key="1">
    <citation type="journal article" date="2015" name="Nature">
        <title>rRNA introns, odd ribosomes, and small enigmatic genomes across a large radiation of phyla.</title>
        <authorList>
            <person name="Brown C.T."/>
            <person name="Hug L.A."/>
            <person name="Thomas B.C."/>
            <person name="Sharon I."/>
            <person name="Castelle C.J."/>
            <person name="Singh A."/>
            <person name="Wilkins M.J."/>
            <person name="Williams K.H."/>
            <person name="Banfield J.F."/>
        </authorList>
    </citation>
    <scope>NUCLEOTIDE SEQUENCE [LARGE SCALE GENOMIC DNA]</scope>
</reference>